<evidence type="ECO:0000256" key="3">
    <source>
        <dbReference type="ARBA" id="ARBA00023143"/>
    </source>
</evidence>
<dbReference type="STRING" id="1324314.BVG16_20225"/>
<comment type="similarity">
    <text evidence="2">Belongs to the bacterial flagellin family.</text>
</comment>
<dbReference type="PANTHER" id="PTHR42792">
    <property type="entry name" value="FLAGELLIN"/>
    <property type="match status" value="1"/>
</dbReference>
<keyword evidence="7" id="KW-0282">Flagellum</keyword>
<dbReference type="InterPro" id="IPR001029">
    <property type="entry name" value="Flagellin_N"/>
</dbReference>
<keyword evidence="7" id="KW-0966">Cell projection</keyword>
<dbReference type="EMBL" id="MSZX01000008">
    <property type="protein sequence ID" value="OPA75819.1"/>
    <property type="molecule type" value="Genomic_DNA"/>
</dbReference>
<dbReference type="PANTHER" id="PTHR42792:SF1">
    <property type="entry name" value="FLAGELLAR HOOK-ASSOCIATED PROTEIN 3"/>
    <property type="match status" value="1"/>
</dbReference>
<feature type="domain" description="Flagellin C-terminal" evidence="6">
    <location>
        <begin position="211"/>
        <end position="292"/>
    </location>
</feature>
<accession>A0A1T2X7F2</accession>
<evidence type="ECO:0000313" key="8">
    <source>
        <dbReference type="Proteomes" id="UP000190188"/>
    </source>
</evidence>
<dbReference type="SUPFAM" id="SSF64518">
    <property type="entry name" value="Phase 1 flagellin"/>
    <property type="match status" value="1"/>
</dbReference>
<dbReference type="Pfam" id="PF00669">
    <property type="entry name" value="Flagellin_N"/>
    <property type="match status" value="1"/>
</dbReference>
<organism evidence="7 8">
    <name type="scientific">Paenibacillus selenitireducens</name>
    <dbReference type="NCBI Taxonomy" id="1324314"/>
    <lineage>
        <taxon>Bacteria</taxon>
        <taxon>Bacillati</taxon>
        <taxon>Bacillota</taxon>
        <taxon>Bacilli</taxon>
        <taxon>Bacillales</taxon>
        <taxon>Paenibacillaceae</taxon>
        <taxon>Paenibacillus</taxon>
    </lineage>
</organism>
<reference evidence="7 8" key="1">
    <citation type="submission" date="2017-01" db="EMBL/GenBank/DDBJ databases">
        <title>Genome analysis of Paenibacillus selenitrireducens ES3-24.</title>
        <authorList>
            <person name="Xu D."/>
            <person name="Yao R."/>
            <person name="Zheng S."/>
        </authorList>
    </citation>
    <scope>NUCLEOTIDE SEQUENCE [LARGE SCALE GENOMIC DNA]</scope>
    <source>
        <strain evidence="7 8">ES3-24</strain>
    </source>
</reference>
<dbReference type="NCBIfam" id="TIGR02550">
    <property type="entry name" value="flagell_flgL"/>
    <property type="match status" value="1"/>
</dbReference>
<evidence type="ECO:0000259" key="5">
    <source>
        <dbReference type="Pfam" id="PF00669"/>
    </source>
</evidence>
<keyword evidence="4" id="KW-0175">Coiled coil</keyword>
<protein>
    <submittedName>
        <fullName evidence="7">Flagellar biosynthesis protein FlgL</fullName>
    </submittedName>
</protein>
<dbReference type="AlphaFoldDB" id="A0A1T2X7F2"/>
<dbReference type="Gene3D" id="1.20.1330.10">
    <property type="entry name" value="f41 fragment of flagellin, N-terminal domain"/>
    <property type="match status" value="1"/>
</dbReference>
<feature type="domain" description="Flagellin N-terminal" evidence="5">
    <location>
        <begin position="6"/>
        <end position="140"/>
    </location>
</feature>
<dbReference type="GO" id="GO:0071973">
    <property type="term" value="P:bacterial-type flagellum-dependent cell motility"/>
    <property type="evidence" value="ECO:0007669"/>
    <property type="project" value="InterPro"/>
</dbReference>
<sequence>MRVTQGMMTNQLLRNITNNYNNMNKYQENLSTGRKINKPSDDAVGITYALRYRSELSMNEQYQKNMDAAKSYVEHTDTVMGQINDVMQRANELTVRGVSGSNPQSALDAISAELGGLYDTLLTLGNDQMNGKYIFNGQKTDVEPYQTGAESTDTQKINFQSAAGVMIPINVTGNEVFGASTDPDNMFTVIKSIQAAFKNGDQDGAKDLMSGLESRMNKFLDMRSGVGARSNRIDLMDNRLKDLNTNLTELQSKTEDADMAETIIKLQTQESVYQASLSSGAKIIQPSLLDYLR</sequence>
<dbReference type="OrthoDB" id="9758307at2"/>
<evidence type="ECO:0000256" key="4">
    <source>
        <dbReference type="SAM" id="Coils"/>
    </source>
</evidence>
<evidence type="ECO:0000256" key="2">
    <source>
        <dbReference type="ARBA" id="ARBA00005709"/>
    </source>
</evidence>
<proteinExistence type="inferred from homology"/>
<evidence type="ECO:0000256" key="1">
    <source>
        <dbReference type="ARBA" id="ARBA00004365"/>
    </source>
</evidence>
<comment type="subcellular location">
    <subcellularLocation>
        <location evidence="1">Bacterial flagellum</location>
    </subcellularLocation>
</comment>
<dbReference type="InterPro" id="IPR013384">
    <property type="entry name" value="Flagell_FlgL"/>
</dbReference>
<name>A0A1T2X7F2_9BACL</name>
<dbReference type="InterPro" id="IPR001492">
    <property type="entry name" value="Flagellin"/>
</dbReference>
<feature type="coiled-coil region" evidence="4">
    <location>
        <begin position="233"/>
        <end position="260"/>
    </location>
</feature>
<keyword evidence="8" id="KW-1185">Reference proteome</keyword>
<evidence type="ECO:0000259" key="6">
    <source>
        <dbReference type="Pfam" id="PF00700"/>
    </source>
</evidence>
<comment type="caution">
    <text evidence="7">The sequence shown here is derived from an EMBL/GenBank/DDBJ whole genome shotgun (WGS) entry which is preliminary data.</text>
</comment>
<dbReference type="GO" id="GO:0009424">
    <property type="term" value="C:bacterial-type flagellum hook"/>
    <property type="evidence" value="ECO:0007669"/>
    <property type="project" value="InterPro"/>
</dbReference>
<dbReference type="Pfam" id="PF00700">
    <property type="entry name" value="Flagellin_C"/>
    <property type="match status" value="1"/>
</dbReference>
<dbReference type="Proteomes" id="UP000190188">
    <property type="component" value="Unassembled WGS sequence"/>
</dbReference>
<gene>
    <name evidence="7" type="ORF">BVG16_20225</name>
</gene>
<keyword evidence="7" id="KW-0969">Cilium</keyword>
<evidence type="ECO:0000313" key="7">
    <source>
        <dbReference type="EMBL" id="OPA75819.1"/>
    </source>
</evidence>
<dbReference type="GO" id="GO:0005198">
    <property type="term" value="F:structural molecule activity"/>
    <property type="evidence" value="ECO:0007669"/>
    <property type="project" value="InterPro"/>
</dbReference>
<keyword evidence="3" id="KW-0975">Bacterial flagellum</keyword>
<dbReference type="InterPro" id="IPR046358">
    <property type="entry name" value="Flagellin_C"/>
</dbReference>